<dbReference type="KEGG" id="vg:26040119"/>
<keyword evidence="3" id="KW-1185">Reference proteome</keyword>
<sequence length="112" mass="12731">MTMYTLLLILIASANSSNHSSLNVSNTSSMGSTDEPTNLDRLLSLMMDEINQIQKNEIDDYGYTKIILIILFLVLILSIKTQMYKFCKCKKRKNNNLSKQCTTKAKSRVPSF</sequence>
<evidence type="ECO:0000313" key="2">
    <source>
        <dbReference type="EMBL" id="AKN80689.1"/>
    </source>
</evidence>
<keyword evidence="1" id="KW-1133">Transmembrane helix</keyword>
<proteinExistence type="predicted"/>
<reference evidence="2 3" key="1">
    <citation type="journal article" date="2016" name="Sci. Rep.">
        <title>Genome sequence of Perigonia lusca single nucleopolyhedrovirus: insights into the evolution of a nucleotide metabolism enzyme in the family Baculoviridae.</title>
        <authorList>
            <person name="Ardisson-Araujo D.M."/>
            <person name="Lima R.N."/>
            <person name="Melo F.L."/>
            <person name="Clem R.J."/>
            <person name="Huang N."/>
            <person name="Bao S.N."/>
            <person name="Sosa-Gomez D.R."/>
            <person name="Ribeiro B.M."/>
        </authorList>
    </citation>
    <scope>NUCLEOTIDE SEQUENCE [LARGE SCALE GENOMIC DNA]</scope>
</reference>
<feature type="transmembrane region" description="Helical" evidence="1">
    <location>
        <begin position="66"/>
        <end position="84"/>
    </location>
</feature>
<keyword evidence="1" id="KW-0812">Transmembrane</keyword>
<accession>A0A0M3N078</accession>
<evidence type="ECO:0000256" key="1">
    <source>
        <dbReference type="SAM" id="Phobius"/>
    </source>
</evidence>
<protein>
    <submittedName>
        <fullName evidence="2">Uncharacterized protein</fullName>
    </submittedName>
</protein>
<organism evidence="2 3">
    <name type="scientific">Perigonia lusca single nucleopolyhedrovirus</name>
    <dbReference type="NCBI Taxonomy" id="1675865"/>
    <lineage>
        <taxon>Viruses</taxon>
        <taxon>Viruses incertae sedis</taxon>
        <taxon>Naldaviricetes</taxon>
        <taxon>Lefavirales</taxon>
        <taxon>Baculoviridae</taxon>
        <taxon>Alphabaculovirus</taxon>
        <taxon>Alphabaculovirus peluscae</taxon>
        <taxon>Perigonia lusca nucleopolyhedrovirus</taxon>
    </lineage>
</organism>
<dbReference type="EMBL" id="KM596836">
    <property type="protein sequence ID" value="AKN80689.1"/>
    <property type="molecule type" value="Genomic_DNA"/>
</dbReference>
<gene>
    <name evidence="2" type="primary">PeluOrf-141</name>
</gene>
<keyword evidence="1" id="KW-0472">Membrane</keyword>
<dbReference type="GeneID" id="26040119"/>
<dbReference type="OrthoDB" id="28375at10239"/>
<evidence type="ECO:0000313" key="3">
    <source>
        <dbReference type="Proteomes" id="UP000204667"/>
    </source>
</evidence>
<dbReference type="Proteomes" id="UP000204667">
    <property type="component" value="Segment"/>
</dbReference>
<dbReference type="RefSeq" id="YP_009165741.1">
    <property type="nucleotide sequence ID" value="NC_027923.1"/>
</dbReference>
<name>A0A0M3N078_9ABAC</name>